<feature type="site" description="Important for substrate specificity" evidence="5">
    <location>
        <position position="75"/>
    </location>
</feature>
<dbReference type="InterPro" id="IPR003697">
    <property type="entry name" value="Maf-like"/>
</dbReference>
<proteinExistence type="inferred from homology"/>
<dbReference type="HAMAP" id="MF_00528">
    <property type="entry name" value="Maf"/>
    <property type="match status" value="1"/>
</dbReference>
<keyword evidence="2 5" id="KW-0963">Cytoplasm</keyword>
<dbReference type="GO" id="GO:0005737">
    <property type="term" value="C:cytoplasm"/>
    <property type="evidence" value="ECO:0007669"/>
    <property type="project" value="UniProtKB-SubCell"/>
</dbReference>
<comment type="cofactor">
    <cofactor evidence="5">
        <name>a divalent metal cation</name>
        <dbReference type="ChEBI" id="CHEBI:60240"/>
    </cofactor>
</comment>
<gene>
    <name evidence="6" type="ORF">BA177_07950</name>
</gene>
<dbReference type="Proteomes" id="UP000092695">
    <property type="component" value="Chromosome"/>
</dbReference>
<name>A0A193LF40_9GAMM</name>
<evidence type="ECO:0000256" key="5">
    <source>
        <dbReference type="HAMAP-Rule" id="MF_00528"/>
    </source>
</evidence>
<reference evidence="6 7" key="1">
    <citation type="submission" date="2016-06" db="EMBL/GenBank/DDBJ databases">
        <title>Complete genome sequence of a deep-branching marine Gamma Proteobacterium Woeseia oceani type strain XK5.</title>
        <authorList>
            <person name="Mu D."/>
            <person name="Du Z."/>
        </authorList>
    </citation>
    <scope>NUCLEOTIDE SEQUENCE [LARGE SCALE GENOMIC DNA]</scope>
    <source>
        <strain evidence="6 7">XK5</strain>
    </source>
</reference>
<evidence type="ECO:0000256" key="3">
    <source>
        <dbReference type="ARBA" id="ARBA00022801"/>
    </source>
</evidence>
<dbReference type="Pfam" id="PF02545">
    <property type="entry name" value="Maf"/>
    <property type="match status" value="1"/>
</dbReference>
<dbReference type="PANTHER" id="PTHR43213">
    <property type="entry name" value="BIFUNCTIONAL DTTP/UTP PYROPHOSPHATASE/METHYLTRANSFERASE PROTEIN-RELATED"/>
    <property type="match status" value="1"/>
</dbReference>
<dbReference type="SUPFAM" id="SSF52972">
    <property type="entry name" value="ITPase-like"/>
    <property type="match status" value="1"/>
</dbReference>
<dbReference type="RefSeq" id="WP_068615164.1">
    <property type="nucleotide sequence ID" value="NZ_CP016268.1"/>
</dbReference>
<dbReference type="CDD" id="cd00555">
    <property type="entry name" value="Maf"/>
    <property type="match status" value="1"/>
</dbReference>
<dbReference type="GO" id="GO:0009117">
    <property type="term" value="P:nucleotide metabolic process"/>
    <property type="evidence" value="ECO:0007669"/>
    <property type="project" value="UniProtKB-KW"/>
</dbReference>
<evidence type="ECO:0000256" key="1">
    <source>
        <dbReference type="ARBA" id="ARBA00004496"/>
    </source>
</evidence>
<evidence type="ECO:0000313" key="6">
    <source>
        <dbReference type="EMBL" id="ANO51145.1"/>
    </source>
</evidence>
<organism evidence="6 7">
    <name type="scientific">Woeseia oceani</name>
    <dbReference type="NCBI Taxonomy" id="1548547"/>
    <lineage>
        <taxon>Bacteria</taxon>
        <taxon>Pseudomonadati</taxon>
        <taxon>Pseudomonadota</taxon>
        <taxon>Gammaproteobacteria</taxon>
        <taxon>Woeseiales</taxon>
        <taxon>Woeseiaceae</taxon>
        <taxon>Woeseia</taxon>
    </lineage>
</organism>
<dbReference type="PANTHER" id="PTHR43213:SF10">
    <property type="entry name" value="7-METHYL-GTP PYROPHOSPHATASE"/>
    <property type="match status" value="1"/>
</dbReference>
<accession>A0A193LF40</accession>
<evidence type="ECO:0000256" key="4">
    <source>
        <dbReference type="ARBA" id="ARBA00023080"/>
    </source>
</evidence>
<keyword evidence="3 5" id="KW-0378">Hydrolase</keyword>
<evidence type="ECO:0000256" key="2">
    <source>
        <dbReference type="ARBA" id="ARBA00022490"/>
    </source>
</evidence>
<comment type="function">
    <text evidence="5">Nucleoside triphosphate pyrophosphatase that hydrolyzes 7-methyl-GTP (m(7)GTP). May have a dual role in cell division arrest and in preventing the incorporation of modified nucleotides into cellular nucleic acids.</text>
</comment>
<comment type="similarity">
    <text evidence="5">Belongs to the Maf family. YceF subfamily.</text>
</comment>
<dbReference type="OrthoDB" id="9813694at2"/>
<comment type="catalytic activity">
    <reaction evidence="5">
        <text>N(7)-methyl-GTP + H2O = N(7)-methyl-GMP + diphosphate + H(+)</text>
        <dbReference type="Rhea" id="RHEA:58744"/>
        <dbReference type="ChEBI" id="CHEBI:15377"/>
        <dbReference type="ChEBI" id="CHEBI:15378"/>
        <dbReference type="ChEBI" id="CHEBI:33019"/>
        <dbReference type="ChEBI" id="CHEBI:58285"/>
        <dbReference type="ChEBI" id="CHEBI:87133"/>
    </reaction>
</comment>
<dbReference type="NCBIfam" id="TIGR00172">
    <property type="entry name" value="maf"/>
    <property type="match status" value="1"/>
</dbReference>
<comment type="caution">
    <text evidence="5">Lacks conserved residue(s) required for the propagation of feature annotation.</text>
</comment>
<feature type="active site" description="Proton acceptor" evidence="5">
    <location>
        <position position="74"/>
    </location>
</feature>
<feature type="site" description="Important for substrate specificity" evidence="5">
    <location>
        <position position="159"/>
    </location>
</feature>
<dbReference type="STRING" id="1548547.BA177_07950"/>
<feature type="site" description="Important for substrate specificity" evidence="5">
    <location>
        <position position="17"/>
    </location>
</feature>
<dbReference type="KEGG" id="woc:BA177_07950"/>
<dbReference type="PIRSF" id="PIRSF006305">
    <property type="entry name" value="Maf"/>
    <property type="match status" value="1"/>
</dbReference>
<dbReference type="GO" id="GO:0047429">
    <property type="term" value="F:nucleoside triphosphate diphosphatase activity"/>
    <property type="evidence" value="ECO:0007669"/>
    <property type="project" value="InterPro"/>
</dbReference>
<comment type="subcellular location">
    <subcellularLocation>
        <location evidence="1 5">Cytoplasm</location>
    </subcellularLocation>
</comment>
<dbReference type="EC" id="3.6.1.-" evidence="5"/>
<keyword evidence="7" id="KW-1185">Reference proteome</keyword>
<protein>
    <recommendedName>
        <fullName evidence="5">7-methyl-GTP pyrophosphatase</fullName>
        <shortName evidence="5">m(7)GTP pyrophosphatase</shortName>
        <ecNumber evidence="5">3.6.1.-</ecNumber>
    </recommendedName>
</protein>
<dbReference type="EMBL" id="CP016268">
    <property type="protein sequence ID" value="ANO51145.1"/>
    <property type="molecule type" value="Genomic_DNA"/>
</dbReference>
<dbReference type="Gene3D" id="3.90.950.10">
    <property type="match status" value="1"/>
</dbReference>
<evidence type="ECO:0000313" key="7">
    <source>
        <dbReference type="Proteomes" id="UP000092695"/>
    </source>
</evidence>
<sequence length="197" mass="21574">MQNPSAAPIILASTSRYRRGLLDRFLNEYEVVAPGVDEHAVSADDPHTLATSLARSKAEAVSSQYRDAVIIGADQVAVLDSAIIGKPGSHAKAVEQLMAASGKTLKFLTAVCVLDPHGRKRYEHIDETTVRFRKFDRRQAEVYLHHDEPYDCAGSFKVEGAGFVLFRSVSTEDPTALIGLPMIWLAATLRELGQLQP</sequence>
<keyword evidence="4 5" id="KW-0546">Nucleotide metabolism</keyword>
<dbReference type="InterPro" id="IPR029001">
    <property type="entry name" value="ITPase-like_fam"/>
</dbReference>
<dbReference type="AlphaFoldDB" id="A0A193LF40"/>